<evidence type="ECO:0000259" key="3">
    <source>
        <dbReference type="Pfam" id="PF13638"/>
    </source>
</evidence>
<dbReference type="InParanoid" id="K5UZV8"/>
<dbReference type="SUPFAM" id="SSF88723">
    <property type="entry name" value="PIN domain-like"/>
    <property type="match status" value="1"/>
</dbReference>
<dbReference type="InterPro" id="IPR045153">
    <property type="entry name" value="Est1/Ebs1-like"/>
</dbReference>
<feature type="domain" description="PIN" evidence="3">
    <location>
        <begin position="1077"/>
        <end position="1232"/>
    </location>
</feature>
<dbReference type="OrthoDB" id="2017974at2759"/>
<accession>K5UZV8</accession>
<dbReference type="Pfam" id="PF13638">
    <property type="entry name" value="PIN_4"/>
    <property type="match status" value="1"/>
</dbReference>
<reference evidence="4 5" key="1">
    <citation type="journal article" date="2012" name="BMC Genomics">
        <title>Comparative genomics of the white-rot fungi, Phanerochaete carnosa and P. chrysosporium, to elucidate the genetic basis of the distinct wood types they colonize.</title>
        <authorList>
            <person name="Suzuki H."/>
            <person name="MacDonald J."/>
            <person name="Syed K."/>
            <person name="Salamov A."/>
            <person name="Hori C."/>
            <person name="Aerts A."/>
            <person name="Henrissat B."/>
            <person name="Wiebenga A."/>
            <person name="vanKuyk P.A."/>
            <person name="Barry K."/>
            <person name="Lindquist E."/>
            <person name="LaButti K."/>
            <person name="Lapidus A."/>
            <person name="Lucas S."/>
            <person name="Coutinho P."/>
            <person name="Gong Y."/>
            <person name="Samejima M."/>
            <person name="Mahadevan R."/>
            <person name="Abou-Zaid M."/>
            <person name="de Vries R.P."/>
            <person name="Igarashi K."/>
            <person name="Yadav J.S."/>
            <person name="Grigoriev I.V."/>
            <person name="Master E.R."/>
        </authorList>
    </citation>
    <scope>NUCLEOTIDE SEQUENCE [LARGE SCALE GENOMIC DNA]</scope>
    <source>
        <strain evidence="4 5">HHB-10118-sp</strain>
    </source>
</reference>
<dbReference type="SUPFAM" id="SSF48452">
    <property type="entry name" value="TPR-like"/>
    <property type="match status" value="1"/>
</dbReference>
<dbReference type="AlphaFoldDB" id="K5UZV8"/>
<feature type="domain" description="DNA/RNA-binding" evidence="2">
    <location>
        <begin position="545"/>
        <end position="653"/>
    </location>
</feature>
<dbReference type="GeneID" id="18909655"/>
<dbReference type="Gene3D" id="3.40.50.1010">
    <property type="entry name" value="5'-nuclease"/>
    <property type="match status" value="1"/>
</dbReference>
<sequence length="1246" mass="138624">MPDSSTPDLPVLSRKGKERQAPQPTDIAEKLVALRRRQAGLIKPKERTDRPPAPSTSTARSPGRPSSPRRTHASSTMNPSIVVSQPTLQHSGAPDEQEFSRKLKIAPTSPRHGHARGEHSSPRGSGKLYNPHADPPRRQIVTAEPDAMSEAASSSYAPRQPPQPSRSHHRAQPSRAGGEPPRLFDPRKDDPHHFGVMARPQPNGGTAPTPNGRPAPTPKSSGDWVSASSTSSYAHSTISSNFTLNTTTTESSASSALFDNGQRSEDSAASSNVLSSQLKNLYRQIVTLEAKLQSDRDVDMLDDAYEDSHRIGLLQKGQPANTRTKQEEEAEQERYHRTVQDHKELANVVHQLLCVTLSPNVPVSLRNIPIKYNLVTRLWLHAFHRLLESLRRAAISSAHPDIALEHLVEFIYYAYSFYAGLMDEQHLAQFRSNWVECLGDIARYRIAVTALLDNQAAPKTLPANAITQAALSGNHLSTSPNTPEASALSNKNFVSARGSPAPVARIDDSPPPSVGEFAQAPSVGIVAARMMELEPEKERWRQISREWYAKGLAFQPGSGKLHHHLGALSRDREAGEKEELRAVYHFVKSMITLHPFSTSREAVLPLWSQAAQSRRQAPDASLTDLFVLLHGMIFTNIQLDDFKRVLARFEEKIQIEGDEVEEREWIMMAVVNIGGMLEYGRSTAFLRRVSGIMGRDTIPGSSASPILNGRVKVARRPENEERRMEIDDEDDSTGVNGLRAMAISQDSPILSEADAAPSEPELPMGLKYALQLTLTMLTHVLQKPNLPRTSAVAHPMLNPYITIILTFLATTLKDKSAEQALTRVIPWEPLAAFLSSEMPRKVMHSEWSKEAVLLSSGTYPLPEDWCMRGLGWGGKKVYERGFWDKATRGEEKSLESEVLEKVTQAADAQDGVIEDDAEDDEQAKLRAEARRTEVLARWIRVARAAVKMAKVVPGLTYRPPVTQSGRGEWSVEGRLADRVARWREEARLEKLEEERRLKGTRWDDDGDEMEVDEDDRMDGVEFESDEEEVSEEVKALKERLQYLTSFVQKERSEAKSRHRGRGREAARVQMAPGHTTLVFDTNVLLSSLPMFNALVETLKWTVVVPLPVIMELDGLSSSSTPLGDAAKAASASITSHLRSHATSLKIQTSKGNYLSNLNVRTENVDFDWNEASWDRNMDDLILRAAIWQTEHWVDRSKFLKAAEQNTTGASKVALLTFDRMLRLKARSREVDVPNEQDLAALLSGKP</sequence>
<dbReference type="Proteomes" id="UP000008370">
    <property type="component" value="Unassembled WGS sequence"/>
</dbReference>
<dbReference type="GO" id="GO:0000184">
    <property type="term" value="P:nuclear-transcribed mRNA catabolic process, nonsense-mediated decay"/>
    <property type="evidence" value="ECO:0007669"/>
    <property type="project" value="TreeGrafter"/>
</dbReference>
<proteinExistence type="predicted"/>
<dbReference type="GO" id="GO:0042162">
    <property type="term" value="F:telomeric DNA binding"/>
    <property type="evidence" value="ECO:0007669"/>
    <property type="project" value="TreeGrafter"/>
</dbReference>
<feature type="compositionally biased region" description="Basic and acidic residues" evidence="1">
    <location>
        <begin position="182"/>
        <end position="193"/>
    </location>
</feature>
<feature type="compositionally biased region" description="Low complexity" evidence="1">
    <location>
        <begin position="55"/>
        <end position="66"/>
    </location>
</feature>
<dbReference type="KEGG" id="pco:PHACADRAFT_173882"/>
<feature type="compositionally biased region" description="Polar residues" evidence="1">
    <location>
        <begin position="73"/>
        <end position="90"/>
    </location>
</feature>
<dbReference type="Gene3D" id="1.25.40.10">
    <property type="entry name" value="Tetratricopeptide repeat domain"/>
    <property type="match status" value="1"/>
</dbReference>
<feature type="region of interest" description="Disordered" evidence="1">
    <location>
        <begin position="1"/>
        <end position="228"/>
    </location>
</feature>
<dbReference type="PANTHER" id="PTHR15696">
    <property type="entry name" value="SMG-7 SUPPRESSOR WITH MORPHOLOGICAL EFFECT ON GENITALIA PROTEIN 7"/>
    <property type="match status" value="1"/>
</dbReference>
<organism evidence="4 5">
    <name type="scientific">Phanerochaete carnosa (strain HHB-10118-sp)</name>
    <name type="common">White-rot fungus</name>
    <name type="synonym">Peniophora carnosa</name>
    <dbReference type="NCBI Taxonomy" id="650164"/>
    <lineage>
        <taxon>Eukaryota</taxon>
        <taxon>Fungi</taxon>
        <taxon>Dikarya</taxon>
        <taxon>Basidiomycota</taxon>
        <taxon>Agaricomycotina</taxon>
        <taxon>Agaricomycetes</taxon>
        <taxon>Polyporales</taxon>
        <taxon>Phanerochaetaceae</taxon>
        <taxon>Phanerochaete</taxon>
    </lineage>
</organism>
<gene>
    <name evidence="4" type="ORF">PHACADRAFT_173882</name>
</gene>
<dbReference type="InterPro" id="IPR029060">
    <property type="entry name" value="PIN-like_dom_sf"/>
</dbReference>
<evidence type="ECO:0000256" key="1">
    <source>
        <dbReference type="SAM" id="MobiDB-lite"/>
    </source>
</evidence>
<dbReference type="HOGENOM" id="CLU_003327_0_0_1"/>
<keyword evidence="5" id="KW-1185">Reference proteome</keyword>
<name>K5UZV8_PHACS</name>
<dbReference type="InterPro" id="IPR018834">
    <property type="entry name" value="DNA/RNA-bd_Est1-type"/>
</dbReference>
<dbReference type="RefSeq" id="XP_007396045.1">
    <property type="nucleotide sequence ID" value="XM_007395983.1"/>
</dbReference>
<evidence type="ECO:0008006" key="6">
    <source>
        <dbReference type="Google" id="ProtNLM"/>
    </source>
</evidence>
<evidence type="ECO:0000313" key="5">
    <source>
        <dbReference type="Proteomes" id="UP000008370"/>
    </source>
</evidence>
<dbReference type="GO" id="GO:0070034">
    <property type="term" value="F:telomerase RNA binding"/>
    <property type="evidence" value="ECO:0007669"/>
    <property type="project" value="TreeGrafter"/>
</dbReference>
<dbReference type="GO" id="GO:0004540">
    <property type="term" value="F:RNA nuclease activity"/>
    <property type="evidence" value="ECO:0007669"/>
    <property type="project" value="UniProtKB-ARBA"/>
</dbReference>
<dbReference type="STRING" id="650164.K5UZV8"/>
<evidence type="ECO:0000313" key="4">
    <source>
        <dbReference type="EMBL" id="EKM55726.1"/>
    </source>
</evidence>
<evidence type="ECO:0000259" key="2">
    <source>
        <dbReference type="Pfam" id="PF10373"/>
    </source>
</evidence>
<dbReference type="Pfam" id="PF10373">
    <property type="entry name" value="EST1_DNA_bind"/>
    <property type="match status" value="1"/>
</dbReference>
<dbReference type="InterPro" id="IPR002716">
    <property type="entry name" value="PIN_dom"/>
</dbReference>
<dbReference type="EMBL" id="JH930472">
    <property type="protein sequence ID" value="EKM55726.1"/>
    <property type="molecule type" value="Genomic_DNA"/>
</dbReference>
<dbReference type="InterPro" id="IPR011990">
    <property type="entry name" value="TPR-like_helical_dom_sf"/>
</dbReference>
<protein>
    <recommendedName>
        <fullName evidence="6">PIN domain-containing protein</fullName>
    </recommendedName>
</protein>
<dbReference type="CDD" id="cd09880">
    <property type="entry name" value="PIN_Smg5-6-like"/>
    <property type="match status" value="1"/>
</dbReference>
<dbReference type="PANTHER" id="PTHR15696:SF0">
    <property type="entry name" value="TELOMERASE-BINDING PROTEIN EST1A"/>
    <property type="match status" value="1"/>
</dbReference>
<dbReference type="GO" id="GO:0005697">
    <property type="term" value="C:telomerase holoenzyme complex"/>
    <property type="evidence" value="ECO:0007669"/>
    <property type="project" value="TreeGrafter"/>
</dbReference>